<name>A0ABU7KJ84_9ACTN</name>
<organism evidence="1 2">
    <name type="scientific">Nocardiopsis tropica</name>
    <dbReference type="NCBI Taxonomy" id="109330"/>
    <lineage>
        <taxon>Bacteria</taxon>
        <taxon>Bacillati</taxon>
        <taxon>Actinomycetota</taxon>
        <taxon>Actinomycetes</taxon>
        <taxon>Streptosporangiales</taxon>
        <taxon>Nocardiopsidaceae</taxon>
        <taxon>Nocardiopsis</taxon>
    </lineage>
</organism>
<gene>
    <name evidence="1" type="ORF">Q8A49_02495</name>
</gene>
<evidence type="ECO:0000313" key="2">
    <source>
        <dbReference type="Proteomes" id="UP001348641"/>
    </source>
</evidence>
<reference evidence="1 2" key="1">
    <citation type="submission" date="2023-07" db="EMBL/GenBank/DDBJ databases">
        <authorList>
            <person name="Girao M."/>
            <person name="Carvalho M.F."/>
        </authorList>
    </citation>
    <scope>NUCLEOTIDE SEQUENCE [LARGE SCALE GENOMIC DNA]</scope>
    <source>
        <strain evidence="1 2">66/93</strain>
    </source>
</reference>
<sequence length="85" mass="8956">MALTSSSGVVATDDGAYRPFGLTHCTVPDPESAYDVSGIGYDPASQMSVRDGRPLIDQPLLGTAVQCTVTTTEDMQAWSDQVTDS</sequence>
<dbReference type="RefSeq" id="WP_330156637.1">
    <property type="nucleotide sequence ID" value="NZ_BAAAJA010000010.1"/>
</dbReference>
<evidence type="ECO:0000313" key="1">
    <source>
        <dbReference type="EMBL" id="MEE2049358.1"/>
    </source>
</evidence>
<comment type="caution">
    <text evidence="1">The sequence shown here is derived from an EMBL/GenBank/DDBJ whole genome shotgun (WGS) entry which is preliminary data.</text>
</comment>
<proteinExistence type="predicted"/>
<dbReference type="Proteomes" id="UP001348641">
    <property type="component" value="Unassembled WGS sequence"/>
</dbReference>
<dbReference type="EMBL" id="JAUUCC010000003">
    <property type="protein sequence ID" value="MEE2049358.1"/>
    <property type="molecule type" value="Genomic_DNA"/>
</dbReference>
<accession>A0ABU7KJ84</accession>
<protein>
    <submittedName>
        <fullName evidence="1">Uncharacterized protein</fullName>
    </submittedName>
</protein>